<keyword evidence="6 7" id="KW-0482">Metalloprotease</keyword>
<comment type="subcellular location">
    <subcellularLocation>
        <location evidence="7">Secreted</location>
    </subcellularLocation>
</comment>
<feature type="signal peptide" evidence="7">
    <location>
        <begin position="1"/>
        <end position="23"/>
    </location>
</feature>
<keyword evidence="4 7" id="KW-0378">Hydrolase</keyword>
<keyword evidence="5 7" id="KW-0862">Zinc</keyword>
<dbReference type="RefSeq" id="WP_399657899.1">
    <property type="nucleotide sequence ID" value="NZ_JBITYG010000018.1"/>
</dbReference>
<dbReference type="PRINTS" id="PR00730">
    <property type="entry name" value="THERMOLYSIN"/>
</dbReference>
<comment type="caution">
    <text evidence="10">The sequence shown here is derived from an EMBL/GenBank/DDBJ whole genome shotgun (WGS) entry which is preliminary data.</text>
</comment>
<evidence type="ECO:0000313" key="11">
    <source>
        <dbReference type="Proteomes" id="UP001614394"/>
    </source>
</evidence>
<comment type="function">
    <text evidence="7">Extracellular zinc metalloprotease.</text>
</comment>
<feature type="domain" description="Peptidase M4 C-terminal" evidence="9">
    <location>
        <begin position="180"/>
        <end position="354"/>
    </location>
</feature>
<evidence type="ECO:0000256" key="6">
    <source>
        <dbReference type="ARBA" id="ARBA00023049"/>
    </source>
</evidence>
<evidence type="ECO:0000259" key="9">
    <source>
        <dbReference type="Pfam" id="PF02868"/>
    </source>
</evidence>
<reference evidence="10 11" key="1">
    <citation type="submission" date="2024-10" db="EMBL/GenBank/DDBJ databases">
        <title>The Natural Products Discovery Center: Release of the First 8490 Sequenced Strains for Exploring Actinobacteria Biosynthetic Diversity.</title>
        <authorList>
            <person name="Kalkreuter E."/>
            <person name="Kautsar S.A."/>
            <person name="Yang D."/>
            <person name="Bader C.D."/>
            <person name="Teijaro C.N."/>
            <person name="Fluegel L."/>
            <person name="Davis C.M."/>
            <person name="Simpson J.R."/>
            <person name="Lauterbach L."/>
            <person name="Steele A.D."/>
            <person name="Gui C."/>
            <person name="Meng S."/>
            <person name="Li G."/>
            <person name="Viehrig K."/>
            <person name="Ye F."/>
            <person name="Su P."/>
            <person name="Kiefer A.F."/>
            <person name="Nichols A."/>
            <person name="Cepeda A.J."/>
            <person name="Yan W."/>
            <person name="Fan B."/>
            <person name="Jiang Y."/>
            <person name="Adhikari A."/>
            <person name="Zheng C.-J."/>
            <person name="Schuster L."/>
            <person name="Cowan T.M."/>
            <person name="Smanski M.J."/>
            <person name="Chevrette M.G."/>
            <person name="De Carvalho L.P.S."/>
            <person name="Shen B."/>
        </authorList>
    </citation>
    <scope>NUCLEOTIDE SEQUENCE [LARGE SCALE GENOMIC DNA]</scope>
    <source>
        <strain evidence="10 11">NPDC053399</strain>
    </source>
</reference>
<dbReference type="Gene3D" id="3.10.170.10">
    <property type="match status" value="1"/>
</dbReference>
<evidence type="ECO:0000256" key="4">
    <source>
        <dbReference type="ARBA" id="ARBA00022801"/>
    </source>
</evidence>
<keyword evidence="11" id="KW-1185">Reference proteome</keyword>
<dbReference type="CDD" id="cd09597">
    <property type="entry name" value="M4_TLP"/>
    <property type="match status" value="1"/>
</dbReference>
<dbReference type="InterPro" id="IPR013856">
    <property type="entry name" value="Peptidase_M4_domain"/>
</dbReference>
<organism evidence="10 11">
    <name type="scientific">Streptomyces fildesensis</name>
    <dbReference type="NCBI Taxonomy" id="375757"/>
    <lineage>
        <taxon>Bacteria</taxon>
        <taxon>Bacillati</taxon>
        <taxon>Actinomycetota</taxon>
        <taxon>Actinomycetes</taxon>
        <taxon>Kitasatosporales</taxon>
        <taxon>Streptomycetaceae</taxon>
        <taxon>Streptomyces</taxon>
    </lineage>
</organism>
<name>A0ABW8CIY9_9ACTN</name>
<evidence type="ECO:0000256" key="5">
    <source>
        <dbReference type="ARBA" id="ARBA00022833"/>
    </source>
</evidence>
<dbReference type="InterPro" id="IPR023612">
    <property type="entry name" value="Peptidase_M4"/>
</dbReference>
<evidence type="ECO:0000256" key="2">
    <source>
        <dbReference type="ARBA" id="ARBA00022670"/>
    </source>
</evidence>
<dbReference type="InterPro" id="IPR050728">
    <property type="entry name" value="Zinc_Metalloprotease_M4"/>
</dbReference>
<evidence type="ECO:0000256" key="3">
    <source>
        <dbReference type="ARBA" id="ARBA00022723"/>
    </source>
</evidence>
<comment type="cofactor">
    <cofactor evidence="7">
        <name>Zn(2+)</name>
        <dbReference type="ChEBI" id="CHEBI:29105"/>
    </cofactor>
</comment>
<evidence type="ECO:0000256" key="7">
    <source>
        <dbReference type="RuleBase" id="RU366073"/>
    </source>
</evidence>
<dbReference type="InterPro" id="IPR001570">
    <property type="entry name" value="Peptidase_M4_C_domain"/>
</dbReference>
<evidence type="ECO:0000256" key="1">
    <source>
        <dbReference type="ARBA" id="ARBA00009388"/>
    </source>
</evidence>
<dbReference type="EC" id="3.4.24.-" evidence="7"/>
<dbReference type="EMBL" id="JBITYG010000018">
    <property type="protein sequence ID" value="MFI9106414.1"/>
    <property type="molecule type" value="Genomic_DNA"/>
</dbReference>
<keyword evidence="2 7" id="KW-0645">Protease</keyword>
<feature type="domain" description="Peptidase M4" evidence="8">
    <location>
        <begin position="36"/>
        <end position="177"/>
    </location>
</feature>
<dbReference type="InterPro" id="IPR027268">
    <property type="entry name" value="Peptidase_M4/M1_CTD_sf"/>
</dbReference>
<evidence type="ECO:0000313" key="10">
    <source>
        <dbReference type="EMBL" id="MFI9106414.1"/>
    </source>
</evidence>
<dbReference type="PANTHER" id="PTHR33794:SF1">
    <property type="entry name" value="BACILLOLYSIN"/>
    <property type="match status" value="1"/>
</dbReference>
<dbReference type="PANTHER" id="PTHR33794">
    <property type="entry name" value="BACILLOLYSIN"/>
    <property type="match status" value="1"/>
</dbReference>
<keyword evidence="7" id="KW-0964">Secreted</keyword>
<protein>
    <recommendedName>
        <fullName evidence="7">Neutral metalloproteinase</fullName>
        <ecNumber evidence="7">3.4.24.-</ecNumber>
    </recommendedName>
</protein>
<feature type="chain" id="PRO_5044981699" description="Neutral metalloproteinase" evidence="7">
    <location>
        <begin position="24"/>
        <end position="379"/>
    </location>
</feature>
<evidence type="ECO:0000259" key="8">
    <source>
        <dbReference type="Pfam" id="PF01447"/>
    </source>
</evidence>
<dbReference type="SUPFAM" id="SSF55486">
    <property type="entry name" value="Metalloproteases ('zincins'), catalytic domain"/>
    <property type="match status" value="1"/>
</dbReference>
<keyword evidence="3" id="KW-0479">Metal-binding</keyword>
<dbReference type="Pfam" id="PF02868">
    <property type="entry name" value="Peptidase_M4_C"/>
    <property type="match status" value="1"/>
</dbReference>
<dbReference type="Gene3D" id="1.10.390.10">
    <property type="entry name" value="Neutral Protease Domain 2"/>
    <property type="match status" value="1"/>
</dbReference>
<proteinExistence type="inferred from homology"/>
<sequence length="379" mass="39263">MRRRLTAGAVLAAAALLASVMGAGTGTAAADSPALGTGYGVHDGQVPLTTTKTASTYLLQDPTRGNTVTVDGRTNTTLTDPDNIWGNGLPTNIQSAGVDAQFAAVSLWDYFKYSFNRLGVRNDGKGVRSVVHYGSHYTNVFWSDACGCVNYGDGSDNAHPLTTIDIGAHEITHGITSATAGLTYSGEAGALNESTSDIFATMVEFSANIPADVPDYLIGEKANLNGNGTPLRYMDRPSRDGVSPDYWSTSVPNLDPHVASGIGNHFFFLLAEGSGPRVINGISYNSPTANGSVLTGIGQNTAAAIWYRALTVYMTSSTNYHAARTATLAAARDLYGAASSQYAAVGAAWTAVNVVGRAVPSPADGGTARTGHAGEVRAG</sequence>
<comment type="similarity">
    <text evidence="1 7">Belongs to the peptidase M4 family.</text>
</comment>
<dbReference type="Pfam" id="PF01447">
    <property type="entry name" value="Peptidase_M4"/>
    <property type="match status" value="1"/>
</dbReference>
<accession>A0ABW8CIY9</accession>
<keyword evidence="7" id="KW-0732">Signal</keyword>
<dbReference type="Proteomes" id="UP001614394">
    <property type="component" value="Unassembled WGS sequence"/>
</dbReference>
<gene>
    <name evidence="10" type="ORF">ACIGXA_38510</name>
</gene>